<gene>
    <name evidence="1" type="ORF">TCIL3000_4_1240</name>
</gene>
<accession>G0UKY4</accession>
<organism evidence="1">
    <name type="scientific">Trypanosoma congolense (strain IL3000)</name>
    <dbReference type="NCBI Taxonomy" id="1068625"/>
    <lineage>
        <taxon>Eukaryota</taxon>
        <taxon>Discoba</taxon>
        <taxon>Euglenozoa</taxon>
        <taxon>Kinetoplastea</taxon>
        <taxon>Metakinetoplastina</taxon>
        <taxon>Trypanosomatida</taxon>
        <taxon>Trypanosomatidae</taxon>
        <taxon>Trypanosoma</taxon>
        <taxon>Nannomonas</taxon>
    </lineage>
</organism>
<sequence length="115" mass="13394">MGAQNQIVQATGCKKTQRSTISHKLVFPQHTHTHTYTELHTAVRCVVRHRAYHTAYHSIGQHNNDANFVTVTSHPLHGSPFPHRTTTPVSLRYTLMERHFHKKKHKKKAYHRRSD</sequence>
<dbReference type="EMBL" id="HE575317">
    <property type="protein sequence ID" value="CCC90039.1"/>
    <property type="molecule type" value="Genomic_DNA"/>
</dbReference>
<protein>
    <submittedName>
        <fullName evidence="1">Uncharacterized protein</fullName>
    </submittedName>
</protein>
<reference evidence="1" key="1">
    <citation type="journal article" date="2012" name="Proc. Natl. Acad. Sci. U.S.A.">
        <title>Antigenic diversity is generated by distinct evolutionary mechanisms in African trypanosome species.</title>
        <authorList>
            <person name="Jackson A.P."/>
            <person name="Berry A."/>
            <person name="Aslett M."/>
            <person name="Allison H.C."/>
            <person name="Burton P."/>
            <person name="Vavrova-Anderson J."/>
            <person name="Brown R."/>
            <person name="Browne H."/>
            <person name="Corton N."/>
            <person name="Hauser H."/>
            <person name="Gamble J."/>
            <person name="Gilderthorp R."/>
            <person name="Marcello L."/>
            <person name="McQuillan J."/>
            <person name="Otto T.D."/>
            <person name="Quail M.A."/>
            <person name="Sanders M.J."/>
            <person name="van Tonder A."/>
            <person name="Ginger M.L."/>
            <person name="Field M.C."/>
            <person name="Barry J.D."/>
            <person name="Hertz-Fowler C."/>
            <person name="Berriman M."/>
        </authorList>
    </citation>
    <scope>NUCLEOTIDE SEQUENCE</scope>
    <source>
        <strain evidence="1">IL3000</strain>
    </source>
</reference>
<proteinExistence type="predicted"/>
<dbReference type="AlphaFoldDB" id="G0UKY4"/>
<evidence type="ECO:0000313" key="1">
    <source>
        <dbReference type="EMBL" id="CCC90039.1"/>
    </source>
</evidence>
<name>G0UKY4_TRYCI</name>